<feature type="non-terminal residue" evidence="6">
    <location>
        <position position="1"/>
    </location>
</feature>
<dbReference type="PANTHER" id="PTHR24305">
    <property type="entry name" value="CYTOCHROME P450"/>
    <property type="match status" value="1"/>
</dbReference>
<dbReference type="SUPFAM" id="SSF48264">
    <property type="entry name" value="Cytochrome P450"/>
    <property type="match status" value="1"/>
</dbReference>
<dbReference type="EMBL" id="BTRK01000006">
    <property type="protein sequence ID" value="GMR62889.1"/>
    <property type="molecule type" value="Genomic_DNA"/>
</dbReference>
<dbReference type="GO" id="GO:0004497">
    <property type="term" value="F:monooxygenase activity"/>
    <property type="evidence" value="ECO:0007669"/>
    <property type="project" value="UniProtKB-KW"/>
</dbReference>
<evidence type="ECO:0000256" key="3">
    <source>
        <dbReference type="ARBA" id="ARBA00023033"/>
    </source>
</evidence>
<dbReference type="GO" id="GO:0005506">
    <property type="term" value="F:iron ion binding"/>
    <property type="evidence" value="ECO:0007669"/>
    <property type="project" value="InterPro"/>
</dbReference>
<evidence type="ECO:0000313" key="6">
    <source>
        <dbReference type="EMBL" id="GMR62889.1"/>
    </source>
</evidence>
<organism evidence="6 7">
    <name type="scientific">Pristionchus mayeri</name>
    <dbReference type="NCBI Taxonomy" id="1317129"/>
    <lineage>
        <taxon>Eukaryota</taxon>
        <taxon>Metazoa</taxon>
        <taxon>Ecdysozoa</taxon>
        <taxon>Nematoda</taxon>
        <taxon>Chromadorea</taxon>
        <taxon>Rhabditida</taxon>
        <taxon>Rhabditina</taxon>
        <taxon>Diplogasteromorpha</taxon>
        <taxon>Diplogasteroidea</taxon>
        <taxon>Neodiplogasteridae</taxon>
        <taxon>Pristionchus</taxon>
    </lineage>
</organism>
<dbReference type="AlphaFoldDB" id="A0AAN5DIN1"/>
<keyword evidence="4 5" id="KW-0408">Iron</keyword>
<dbReference type="Proteomes" id="UP001328107">
    <property type="component" value="Unassembled WGS sequence"/>
</dbReference>
<keyword evidence="5" id="KW-0560">Oxidoreductase</keyword>
<dbReference type="InterPro" id="IPR036396">
    <property type="entry name" value="Cyt_P450_sf"/>
</dbReference>
<dbReference type="Pfam" id="PF00067">
    <property type="entry name" value="p450"/>
    <property type="match status" value="1"/>
</dbReference>
<sequence length="326" mass="37403">RFYQEFTFDVICRLVIGQKQSRMFSNPLCQHLRGIFVRDLNVWYLDLNLAFPVLSPYLRNIFNTLAAKFANPIGTVLKEMERVVNERIESKGKEEHDDFIDVFLNQSTEEDTEGNNKRSKSLTRDEIIAQCFLFIMAGFDTSASALSFVTYLLALHPEEQEKVRDEARAVMTEDPDWTKLGQLPYLDAVIKESLRIYPLASFTTGRRCTRDTVIGGISIERGTYVQPDVYSIHFNEDIWGDDAAQFRPERWLSSTVPPHAFLSFGLGPRKCIGYKLAMMEIKMAMVLLLKVFRIVRTSETEKELSFLGSTTFSPASVTVQLEYLNE</sequence>
<dbReference type="GO" id="GO:0020037">
    <property type="term" value="F:heme binding"/>
    <property type="evidence" value="ECO:0007669"/>
    <property type="project" value="InterPro"/>
</dbReference>
<dbReference type="PROSITE" id="PS00086">
    <property type="entry name" value="CYTOCHROME_P450"/>
    <property type="match status" value="1"/>
</dbReference>
<dbReference type="InterPro" id="IPR002401">
    <property type="entry name" value="Cyt_P450_E_grp-I"/>
</dbReference>
<comment type="caution">
    <text evidence="6">The sequence shown here is derived from an EMBL/GenBank/DDBJ whole genome shotgun (WGS) entry which is preliminary data.</text>
</comment>
<dbReference type="PANTHER" id="PTHR24305:SF166">
    <property type="entry name" value="CYTOCHROME P450 12A4, MITOCHONDRIAL-RELATED"/>
    <property type="match status" value="1"/>
</dbReference>
<evidence type="ECO:0000256" key="1">
    <source>
        <dbReference type="ARBA" id="ARBA00001971"/>
    </source>
</evidence>
<dbReference type="GO" id="GO:0016705">
    <property type="term" value="F:oxidoreductase activity, acting on paired donors, with incorporation or reduction of molecular oxygen"/>
    <property type="evidence" value="ECO:0007669"/>
    <property type="project" value="InterPro"/>
</dbReference>
<comment type="cofactor">
    <cofactor evidence="1 4">
        <name>heme</name>
        <dbReference type="ChEBI" id="CHEBI:30413"/>
    </cofactor>
</comment>
<comment type="similarity">
    <text evidence="2 5">Belongs to the cytochrome P450 family.</text>
</comment>
<keyword evidence="3 5" id="KW-0503">Monooxygenase</keyword>
<feature type="binding site" description="axial binding residue" evidence="4">
    <location>
        <position position="271"/>
    </location>
    <ligand>
        <name>heme</name>
        <dbReference type="ChEBI" id="CHEBI:30413"/>
    </ligand>
    <ligandPart>
        <name>Fe</name>
        <dbReference type="ChEBI" id="CHEBI:18248"/>
    </ligandPart>
</feature>
<keyword evidence="7" id="KW-1185">Reference proteome</keyword>
<evidence type="ECO:0000313" key="7">
    <source>
        <dbReference type="Proteomes" id="UP001328107"/>
    </source>
</evidence>
<name>A0AAN5DIN1_9BILA</name>
<evidence type="ECO:0000256" key="5">
    <source>
        <dbReference type="RuleBase" id="RU000461"/>
    </source>
</evidence>
<evidence type="ECO:0008006" key="8">
    <source>
        <dbReference type="Google" id="ProtNLM"/>
    </source>
</evidence>
<dbReference type="Gene3D" id="1.10.630.10">
    <property type="entry name" value="Cytochrome P450"/>
    <property type="match status" value="1"/>
</dbReference>
<gene>
    <name evidence="6" type="ORF">PMAYCL1PPCAC_33084</name>
</gene>
<dbReference type="PRINTS" id="PR00463">
    <property type="entry name" value="EP450I"/>
</dbReference>
<evidence type="ECO:0000256" key="4">
    <source>
        <dbReference type="PIRSR" id="PIRSR602401-1"/>
    </source>
</evidence>
<dbReference type="InterPro" id="IPR017972">
    <property type="entry name" value="Cyt_P450_CS"/>
</dbReference>
<evidence type="ECO:0000256" key="2">
    <source>
        <dbReference type="ARBA" id="ARBA00010617"/>
    </source>
</evidence>
<dbReference type="InterPro" id="IPR001128">
    <property type="entry name" value="Cyt_P450"/>
</dbReference>
<proteinExistence type="inferred from homology"/>
<keyword evidence="4 5" id="KW-0479">Metal-binding</keyword>
<protein>
    <recommendedName>
        <fullName evidence="8">Cytochrome P450</fullName>
    </recommendedName>
</protein>
<keyword evidence="4 5" id="KW-0349">Heme</keyword>
<dbReference type="InterPro" id="IPR050121">
    <property type="entry name" value="Cytochrome_P450_monoxygenase"/>
</dbReference>
<dbReference type="PRINTS" id="PR00385">
    <property type="entry name" value="P450"/>
</dbReference>
<reference evidence="7" key="1">
    <citation type="submission" date="2022-10" db="EMBL/GenBank/DDBJ databases">
        <title>Genome assembly of Pristionchus species.</title>
        <authorList>
            <person name="Yoshida K."/>
            <person name="Sommer R.J."/>
        </authorList>
    </citation>
    <scope>NUCLEOTIDE SEQUENCE [LARGE SCALE GENOMIC DNA]</scope>
    <source>
        <strain evidence="7">RS5460</strain>
    </source>
</reference>
<feature type="non-terminal residue" evidence="6">
    <location>
        <position position="326"/>
    </location>
</feature>
<accession>A0AAN5DIN1</accession>